<feature type="transmembrane region" description="Helical" evidence="1">
    <location>
        <begin position="88"/>
        <end position="108"/>
    </location>
</feature>
<dbReference type="Pfam" id="PF18943">
    <property type="entry name" value="DUF5690"/>
    <property type="match status" value="1"/>
</dbReference>
<dbReference type="PATRIC" id="fig|1292034.3.peg.439"/>
<feature type="transmembrane region" description="Helical" evidence="1">
    <location>
        <begin position="143"/>
        <end position="163"/>
    </location>
</feature>
<gene>
    <name evidence="2" type="ORF">OR37_00441</name>
</gene>
<dbReference type="STRING" id="1292034.OR37_00441"/>
<feature type="transmembrane region" description="Helical" evidence="1">
    <location>
        <begin position="56"/>
        <end position="76"/>
    </location>
</feature>
<feature type="transmembrane region" description="Helical" evidence="1">
    <location>
        <begin position="326"/>
        <end position="348"/>
    </location>
</feature>
<organism evidence="2 3">
    <name type="scientific">Caulobacter vibrioides OR37</name>
    <dbReference type="NCBI Taxonomy" id="1292034"/>
    <lineage>
        <taxon>Bacteria</taxon>
        <taxon>Pseudomonadati</taxon>
        <taxon>Pseudomonadota</taxon>
        <taxon>Alphaproteobacteria</taxon>
        <taxon>Caulobacterales</taxon>
        <taxon>Caulobacteraceae</taxon>
        <taxon>Caulobacter</taxon>
    </lineage>
</organism>
<accession>R0EER9</accession>
<dbReference type="eggNOG" id="ENOG502Z7UP">
    <property type="taxonomic scope" value="Bacteria"/>
</dbReference>
<feature type="transmembrane region" description="Helical" evidence="1">
    <location>
        <begin position="394"/>
        <end position="419"/>
    </location>
</feature>
<feature type="transmembrane region" description="Helical" evidence="1">
    <location>
        <begin position="297"/>
        <end position="320"/>
    </location>
</feature>
<feature type="transmembrane region" description="Helical" evidence="1">
    <location>
        <begin position="114"/>
        <end position="134"/>
    </location>
</feature>
<evidence type="ECO:0000313" key="3">
    <source>
        <dbReference type="Proteomes" id="UP000013063"/>
    </source>
</evidence>
<dbReference type="OrthoDB" id="182994at2"/>
<sequence precursor="true">MTSGTRRWLERATPLAFTLFAGLAGFCAYFSMYAFRKPFAAATFGVVEGWHFAIDYKIALVLAQVAGYAASKLIGVRVISEVKPAHRGAAILVLIGLSWLALIGFAMIPAPWNVAALFLNGLPLGMIWGLVFGFMEGRRTSEVLGAILCASFILSSGVVKSVGKWLMVDVHISPFWMPAATGAIFMPLLAVSVWALMQLPPPNAADEAARVRREPMDSGQRKAFVAAYGPGIALLVLSYVLLTALRDFRDNFAAELWTGLGFGKESAVFTASELPVAVLSLGVMAAVMVVRDNLRALLVMHGVILAGFLTLGLSTLAFQAHLLAPLPWMILTGAGLYMAYTPFNAMLFDRMIAFSGRVGTAGFLIYVADASGYLGSVALLVWRNFAMVAMDWLNFFVLSAYATSILGAACTVLAGAYFLKRSPTPTTSRSSEPVASASGL</sequence>
<feature type="transmembrane region" description="Helical" evidence="1">
    <location>
        <begin position="360"/>
        <end position="382"/>
    </location>
</feature>
<reference evidence="2 3" key="1">
    <citation type="journal article" date="2013" name="Genome Announc.">
        <title>Draft Genome Sequence for Caulobacter sp. Strain OR37, a Bacterium Tolerant to Heavy Metals.</title>
        <authorList>
            <person name="Utturkar S.M."/>
            <person name="Bollmann A."/>
            <person name="Brzoska R.M."/>
            <person name="Klingeman D.M."/>
            <person name="Epstein S.E."/>
            <person name="Palumbo A.V."/>
            <person name="Brown S.D."/>
        </authorList>
    </citation>
    <scope>NUCLEOTIDE SEQUENCE [LARGE SCALE GENOMIC DNA]</scope>
    <source>
        <strain evidence="2 3">OR37</strain>
    </source>
</reference>
<dbReference type="InterPro" id="IPR043745">
    <property type="entry name" value="DUF5690"/>
</dbReference>
<protein>
    <submittedName>
        <fullName evidence="2">Uncharacterized protein</fullName>
    </submittedName>
</protein>
<dbReference type="Proteomes" id="UP000013063">
    <property type="component" value="Unassembled WGS sequence"/>
</dbReference>
<proteinExistence type="predicted"/>
<name>R0EER9_CAUVI</name>
<dbReference type="EMBL" id="APMP01000001">
    <property type="protein sequence ID" value="ENZ83933.1"/>
    <property type="molecule type" value="Genomic_DNA"/>
</dbReference>
<dbReference type="RefSeq" id="WP_004615516.1">
    <property type="nucleotide sequence ID" value="NZ_APMP01000001.1"/>
</dbReference>
<feature type="transmembrane region" description="Helical" evidence="1">
    <location>
        <begin position="223"/>
        <end position="246"/>
    </location>
</feature>
<evidence type="ECO:0000256" key="1">
    <source>
        <dbReference type="SAM" id="Phobius"/>
    </source>
</evidence>
<keyword evidence="1" id="KW-1133">Transmembrane helix</keyword>
<keyword evidence="1" id="KW-0472">Membrane</keyword>
<feature type="transmembrane region" description="Helical" evidence="1">
    <location>
        <begin position="266"/>
        <end position="290"/>
    </location>
</feature>
<keyword evidence="3" id="KW-1185">Reference proteome</keyword>
<feature type="transmembrane region" description="Helical" evidence="1">
    <location>
        <begin position="12"/>
        <end position="36"/>
    </location>
</feature>
<comment type="caution">
    <text evidence="2">The sequence shown here is derived from an EMBL/GenBank/DDBJ whole genome shotgun (WGS) entry which is preliminary data.</text>
</comment>
<keyword evidence="1" id="KW-0812">Transmembrane</keyword>
<dbReference type="AlphaFoldDB" id="R0EER9"/>
<feature type="transmembrane region" description="Helical" evidence="1">
    <location>
        <begin position="175"/>
        <end position="197"/>
    </location>
</feature>
<evidence type="ECO:0000313" key="2">
    <source>
        <dbReference type="EMBL" id="ENZ83933.1"/>
    </source>
</evidence>